<dbReference type="AlphaFoldDB" id="A0A511MNF8"/>
<gene>
    <name evidence="1" type="ORF">NN4_66630</name>
</gene>
<dbReference type="Pfam" id="PF21848">
    <property type="entry name" value="DUF6907"/>
    <property type="match status" value="1"/>
</dbReference>
<evidence type="ECO:0000313" key="2">
    <source>
        <dbReference type="Proteomes" id="UP000321424"/>
    </source>
</evidence>
<name>A0A511MNF8_9NOCA</name>
<dbReference type="EMBL" id="BJXA01000064">
    <property type="protein sequence ID" value="GEM42144.1"/>
    <property type="molecule type" value="Genomic_DNA"/>
</dbReference>
<organism evidence="1 2">
    <name type="scientific">Nocardia ninae NBRC 108245</name>
    <dbReference type="NCBI Taxonomy" id="1210091"/>
    <lineage>
        <taxon>Bacteria</taxon>
        <taxon>Bacillati</taxon>
        <taxon>Actinomycetota</taxon>
        <taxon>Actinomycetes</taxon>
        <taxon>Mycobacteriales</taxon>
        <taxon>Nocardiaceae</taxon>
        <taxon>Nocardia</taxon>
    </lineage>
</organism>
<reference evidence="1 2" key="1">
    <citation type="submission" date="2019-07" db="EMBL/GenBank/DDBJ databases">
        <title>Whole genome shotgun sequence of Nocardia ninae NBRC 108245.</title>
        <authorList>
            <person name="Hosoyama A."/>
            <person name="Uohara A."/>
            <person name="Ohji S."/>
            <person name="Ichikawa N."/>
        </authorList>
    </citation>
    <scope>NUCLEOTIDE SEQUENCE [LARGE SCALE GENOMIC DNA]</scope>
    <source>
        <strain evidence="1 2">NBRC 108245</strain>
    </source>
</reference>
<sequence>MLAAMNDARANAERQCPSWCEEHTDHVDAVPVPPDRFQVHAGLKSTRPLSIYGLRALTTLLQRTDTHAGEPDSYAIELHVGEDYWLLLTPAEADYLAEQLNLLTAEVRRVPARKQEGSTD</sequence>
<keyword evidence="2" id="KW-1185">Reference proteome</keyword>
<dbReference type="InterPro" id="IPR054202">
    <property type="entry name" value="DUF6907"/>
</dbReference>
<proteinExistence type="predicted"/>
<protein>
    <submittedName>
        <fullName evidence="1">Uncharacterized protein</fullName>
    </submittedName>
</protein>
<accession>A0A511MNF8</accession>
<comment type="caution">
    <text evidence="1">The sequence shown here is derived from an EMBL/GenBank/DDBJ whole genome shotgun (WGS) entry which is preliminary data.</text>
</comment>
<evidence type="ECO:0000313" key="1">
    <source>
        <dbReference type="EMBL" id="GEM42144.1"/>
    </source>
</evidence>
<dbReference type="Proteomes" id="UP000321424">
    <property type="component" value="Unassembled WGS sequence"/>
</dbReference>